<dbReference type="GO" id="GO:0005524">
    <property type="term" value="F:ATP binding"/>
    <property type="evidence" value="ECO:0007669"/>
    <property type="project" value="UniProtKB-KW"/>
</dbReference>
<name>W1XHK9_9ZZZZ</name>
<dbReference type="PROSITE" id="PS51161">
    <property type="entry name" value="ATP_CONE"/>
    <property type="match status" value="1"/>
</dbReference>
<reference evidence="4" key="1">
    <citation type="submission" date="2013-12" db="EMBL/GenBank/DDBJ databases">
        <title>A Varibaculum cambriense genome reconstructed from a premature infant gut community with otherwise low bacterial novelty that shifts toward anaerobic metabolism during the third week of life.</title>
        <authorList>
            <person name="Brown C.T."/>
            <person name="Sharon I."/>
            <person name="Thomas B.C."/>
            <person name="Castelle C.J."/>
            <person name="Morowitz M.J."/>
            <person name="Banfield J.F."/>
        </authorList>
    </citation>
    <scope>NUCLEOTIDE SEQUENCE</scope>
</reference>
<dbReference type="InterPro" id="IPR008926">
    <property type="entry name" value="RNR_R1-su_N"/>
</dbReference>
<dbReference type="SUPFAM" id="SSF48168">
    <property type="entry name" value="R1 subunit of ribonucleotide reductase, N-terminal domain"/>
    <property type="match status" value="1"/>
</dbReference>
<protein>
    <submittedName>
        <fullName evidence="4">Ribonucleoside-diphosphate reductase</fullName>
    </submittedName>
</protein>
<gene>
    <name evidence="4" type="ORF">Q604_UNBC15844G0001</name>
</gene>
<comment type="caution">
    <text evidence="4">The sequence shown here is derived from an EMBL/GenBank/DDBJ whole genome shotgun (WGS) entry which is preliminary data.</text>
</comment>
<proteinExistence type="predicted"/>
<evidence type="ECO:0000256" key="1">
    <source>
        <dbReference type="ARBA" id="ARBA00022741"/>
    </source>
</evidence>
<accession>W1XHK9</accession>
<feature type="non-terminal residue" evidence="4">
    <location>
        <position position="106"/>
    </location>
</feature>
<keyword evidence="1" id="KW-0547">Nucleotide-binding</keyword>
<dbReference type="InterPro" id="IPR005144">
    <property type="entry name" value="ATP-cone_dom"/>
</dbReference>
<keyword evidence="2" id="KW-0067">ATP-binding</keyword>
<evidence type="ECO:0000259" key="3">
    <source>
        <dbReference type="PROSITE" id="PS51161"/>
    </source>
</evidence>
<feature type="non-terminal residue" evidence="4">
    <location>
        <position position="1"/>
    </location>
</feature>
<evidence type="ECO:0000313" key="4">
    <source>
        <dbReference type="EMBL" id="ETJ29631.1"/>
    </source>
</evidence>
<dbReference type="EMBL" id="AZMM01015844">
    <property type="protein sequence ID" value="ETJ29631.1"/>
    <property type="molecule type" value="Genomic_DNA"/>
</dbReference>
<dbReference type="AlphaFoldDB" id="W1XHK9"/>
<feature type="domain" description="ATP-cone" evidence="3">
    <location>
        <begin position="1"/>
        <end position="79"/>
    </location>
</feature>
<sequence>ACLGLDSCDPLELEMDAKLQFVDGMTTKEIQKTLVQTAIEKVISKKDDGFGNQVNKMNQDWQFVAARLFLFDLYKEAAITRRYKAFGYGNFPNLVNMLVEEKKYAD</sequence>
<evidence type="ECO:0000256" key="2">
    <source>
        <dbReference type="ARBA" id="ARBA00022840"/>
    </source>
</evidence>
<organism evidence="4">
    <name type="scientific">human gut metagenome</name>
    <dbReference type="NCBI Taxonomy" id="408170"/>
    <lineage>
        <taxon>unclassified sequences</taxon>
        <taxon>metagenomes</taxon>
        <taxon>organismal metagenomes</taxon>
    </lineage>
</organism>